<evidence type="ECO:0000256" key="5">
    <source>
        <dbReference type="PROSITE-ProRule" id="PRU01240"/>
    </source>
</evidence>
<dbReference type="Proteomes" id="UP000749471">
    <property type="component" value="Unassembled WGS sequence"/>
</dbReference>
<evidence type="ECO:0000256" key="1">
    <source>
        <dbReference type="ARBA" id="ARBA00011073"/>
    </source>
</evidence>
<evidence type="ECO:0000259" key="7">
    <source>
        <dbReference type="Pfam" id="PF05922"/>
    </source>
</evidence>
<dbReference type="PROSITE" id="PS00137">
    <property type="entry name" value="SUBTILASE_HIS"/>
    <property type="match status" value="1"/>
</dbReference>
<comment type="similarity">
    <text evidence="1 5">Belongs to the peptidase S8 family.</text>
</comment>
<keyword evidence="4 5" id="KW-0720">Serine protease</keyword>
<dbReference type="InterPro" id="IPR023828">
    <property type="entry name" value="Peptidase_S8_Ser-AS"/>
</dbReference>
<evidence type="ECO:0000313" key="9">
    <source>
        <dbReference type="Proteomes" id="UP000749471"/>
    </source>
</evidence>
<dbReference type="EMBL" id="JAHLPM010000006">
    <property type="protein sequence ID" value="MBU5437994.1"/>
    <property type="molecule type" value="Genomic_DNA"/>
</dbReference>
<evidence type="ECO:0000259" key="6">
    <source>
        <dbReference type="Pfam" id="PF00082"/>
    </source>
</evidence>
<feature type="domain" description="Inhibitor I9" evidence="7">
    <location>
        <begin position="37"/>
        <end position="88"/>
    </location>
</feature>
<evidence type="ECO:0000256" key="4">
    <source>
        <dbReference type="ARBA" id="ARBA00022825"/>
    </source>
</evidence>
<feature type="domain" description="Peptidase S8/S53" evidence="6">
    <location>
        <begin position="109"/>
        <end position="379"/>
    </location>
</feature>
<dbReference type="InterPro" id="IPR050131">
    <property type="entry name" value="Peptidase_S8_subtilisin-like"/>
</dbReference>
<keyword evidence="9" id="KW-1185">Reference proteome</keyword>
<dbReference type="InterPro" id="IPR010259">
    <property type="entry name" value="S8pro/Inhibitor_I9"/>
</dbReference>
<dbReference type="PANTHER" id="PTHR43806">
    <property type="entry name" value="PEPTIDASE S8"/>
    <property type="match status" value="1"/>
</dbReference>
<dbReference type="PROSITE" id="PS51892">
    <property type="entry name" value="SUBTILASE"/>
    <property type="match status" value="1"/>
</dbReference>
<gene>
    <name evidence="8" type="ORF">KQI42_08245</name>
</gene>
<protein>
    <submittedName>
        <fullName evidence="8">S8 family serine peptidase</fullName>
    </submittedName>
</protein>
<evidence type="ECO:0000256" key="3">
    <source>
        <dbReference type="ARBA" id="ARBA00022801"/>
    </source>
</evidence>
<feature type="active site" description="Charge relay system" evidence="5">
    <location>
        <position position="153"/>
    </location>
</feature>
<feature type="active site" description="Charge relay system" evidence="5">
    <location>
        <position position="118"/>
    </location>
</feature>
<comment type="caution">
    <text evidence="8">The sequence shown here is derived from an EMBL/GenBank/DDBJ whole genome shotgun (WGS) entry which is preliminary data.</text>
</comment>
<accession>A0ABS6E6X7</accession>
<feature type="active site" description="Charge relay system" evidence="5">
    <location>
        <position position="333"/>
    </location>
</feature>
<dbReference type="PROSITE" id="PS00138">
    <property type="entry name" value="SUBTILASE_SER"/>
    <property type="match status" value="1"/>
</dbReference>
<dbReference type="CDD" id="cd07487">
    <property type="entry name" value="Peptidases_S8_1"/>
    <property type="match status" value="1"/>
</dbReference>
<reference evidence="8 9" key="1">
    <citation type="submission" date="2021-06" db="EMBL/GenBank/DDBJ databases">
        <authorList>
            <person name="Sun Q."/>
            <person name="Li D."/>
        </authorList>
    </citation>
    <scope>NUCLEOTIDE SEQUENCE [LARGE SCALE GENOMIC DNA]</scope>
    <source>
        <strain evidence="8 9">MSJ-40</strain>
    </source>
</reference>
<dbReference type="InterPro" id="IPR023827">
    <property type="entry name" value="Peptidase_S8_Asp-AS"/>
</dbReference>
<evidence type="ECO:0000313" key="8">
    <source>
        <dbReference type="EMBL" id="MBU5437994.1"/>
    </source>
</evidence>
<dbReference type="Pfam" id="PF00082">
    <property type="entry name" value="Peptidase_S8"/>
    <property type="match status" value="1"/>
</dbReference>
<dbReference type="Pfam" id="PF05922">
    <property type="entry name" value="Inhibitor_I9"/>
    <property type="match status" value="1"/>
</dbReference>
<keyword evidence="2 5" id="KW-0645">Protease</keyword>
<evidence type="ECO:0000256" key="2">
    <source>
        <dbReference type="ARBA" id="ARBA00022670"/>
    </source>
</evidence>
<proteinExistence type="inferred from homology"/>
<dbReference type="InterPro" id="IPR000209">
    <property type="entry name" value="Peptidase_S8/S53_dom"/>
</dbReference>
<dbReference type="PANTHER" id="PTHR43806:SF65">
    <property type="entry name" value="SERINE PROTEASE APRX"/>
    <property type="match status" value="1"/>
</dbReference>
<name>A0ABS6E6X7_9FIRM</name>
<sequence length="435" mass="46433">MRKMSNSKLCPILSAKVMAQSREELPVIIQFNKNSSNLKENISNLSTKIKSNLPLIEGFAGHMTTDIIYKLANSPEVDYISFDSKVYTLLDIATPTMEAYFPHEKGYEGEGITVAVIDTGVAPHEDLTRPDNRIIGFKDFVNGKDSPYDDNGHGTHVAGIIGGNGYASKGKYTGVAPKSNILGIKALDENGSGNTSDIIAALSYAVETKNKYNTRIINLSLGSPPNNSCQKDPLCKAAQEAVKNGLIVITAAGNSGPNEGTILSPGISSEVITVGAVDDKRTIDPSDDTIASFSSRGPTKDGLIKPDIVAPGVNIKSLSNTKLDGYLALSGTSMATPLISGSVALLLNKNANLSPREVKNKIARSCIDLNDSKENQGAGMLNLKILFDDGVQQSGRRKPSKPSKPPSTTPAFFEGDIFESFLILLIIIFLLDSKI</sequence>
<dbReference type="InterPro" id="IPR022398">
    <property type="entry name" value="Peptidase_S8_His-AS"/>
</dbReference>
<keyword evidence="3 5" id="KW-0378">Hydrolase</keyword>
<dbReference type="PROSITE" id="PS00136">
    <property type="entry name" value="SUBTILASE_ASP"/>
    <property type="match status" value="1"/>
</dbReference>
<organism evidence="8 9">
    <name type="scientific">Tissierella simiarum</name>
    <dbReference type="NCBI Taxonomy" id="2841534"/>
    <lineage>
        <taxon>Bacteria</taxon>
        <taxon>Bacillati</taxon>
        <taxon>Bacillota</taxon>
        <taxon>Tissierellia</taxon>
        <taxon>Tissierellales</taxon>
        <taxon>Tissierellaceae</taxon>
        <taxon>Tissierella</taxon>
    </lineage>
</organism>